<accession>A0A8R1XYH2</accession>
<keyword evidence="1" id="KW-1133">Transmembrane helix</keyword>
<organism evidence="2 3">
    <name type="scientific">Onchocerca volvulus</name>
    <dbReference type="NCBI Taxonomy" id="6282"/>
    <lineage>
        <taxon>Eukaryota</taxon>
        <taxon>Metazoa</taxon>
        <taxon>Ecdysozoa</taxon>
        <taxon>Nematoda</taxon>
        <taxon>Chromadorea</taxon>
        <taxon>Rhabditida</taxon>
        <taxon>Spirurina</taxon>
        <taxon>Spiruromorpha</taxon>
        <taxon>Filarioidea</taxon>
        <taxon>Onchocercidae</taxon>
        <taxon>Onchocerca</taxon>
    </lineage>
</organism>
<keyword evidence="1" id="KW-0812">Transmembrane</keyword>
<proteinExistence type="predicted"/>
<reference evidence="2" key="2">
    <citation type="submission" date="2022-06" db="UniProtKB">
        <authorList>
            <consortium name="EnsemblMetazoa"/>
        </authorList>
    </citation>
    <scope>IDENTIFICATION</scope>
</reference>
<dbReference type="EMBL" id="CMVM020000020">
    <property type="status" value="NOT_ANNOTATED_CDS"/>
    <property type="molecule type" value="Genomic_DNA"/>
</dbReference>
<dbReference type="Proteomes" id="UP000024404">
    <property type="component" value="Unassembled WGS sequence"/>
</dbReference>
<keyword evidence="1" id="KW-0472">Membrane</keyword>
<protein>
    <submittedName>
        <fullName evidence="2">Uncharacterized protein</fullName>
    </submittedName>
</protein>
<dbReference type="EnsemblMetazoa" id="OVOC530.1">
    <property type="protein sequence ID" value="OVOC530.1"/>
    <property type="gene ID" value="WBGene00237339"/>
</dbReference>
<sequence>MKIMVQVIIYGDGEIRQRIQISKGEDFSHFVMLSSSMLLMFSIIIYTKILQKNFPTQYRIRKFQCNDEVITDKALPHCE</sequence>
<keyword evidence="3" id="KW-1185">Reference proteome</keyword>
<evidence type="ECO:0000256" key="1">
    <source>
        <dbReference type="SAM" id="Phobius"/>
    </source>
</evidence>
<evidence type="ECO:0000313" key="3">
    <source>
        <dbReference type="Proteomes" id="UP000024404"/>
    </source>
</evidence>
<dbReference type="AlphaFoldDB" id="A0A8R1XYH2"/>
<feature type="transmembrane region" description="Helical" evidence="1">
    <location>
        <begin position="27"/>
        <end position="49"/>
    </location>
</feature>
<name>A0A8R1XYH2_ONCVO</name>
<reference evidence="3" key="1">
    <citation type="submission" date="2013-10" db="EMBL/GenBank/DDBJ databases">
        <title>Genome sequencing of Onchocerca volvulus.</title>
        <authorList>
            <person name="Cotton J."/>
            <person name="Tsai J."/>
            <person name="Stanley E."/>
            <person name="Tracey A."/>
            <person name="Holroyd N."/>
            <person name="Lustigman S."/>
            <person name="Berriman M."/>
        </authorList>
    </citation>
    <scope>NUCLEOTIDE SEQUENCE</scope>
</reference>
<evidence type="ECO:0000313" key="2">
    <source>
        <dbReference type="EnsemblMetazoa" id="OVOC530.1"/>
    </source>
</evidence>